<evidence type="ECO:0000313" key="1">
    <source>
        <dbReference type="EMBL" id="KKL56968.1"/>
    </source>
</evidence>
<dbReference type="AlphaFoldDB" id="A0A0F9D5E6"/>
<reference evidence="1" key="1">
    <citation type="journal article" date="2015" name="Nature">
        <title>Complex archaea that bridge the gap between prokaryotes and eukaryotes.</title>
        <authorList>
            <person name="Spang A."/>
            <person name="Saw J.H."/>
            <person name="Jorgensen S.L."/>
            <person name="Zaremba-Niedzwiedzka K."/>
            <person name="Martijn J."/>
            <person name="Lind A.E."/>
            <person name="van Eijk R."/>
            <person name="Schleper C."/>
            <person name="Guy L."/>
            <person name="Ettema T.J."/>
        </authorList>
    </citation>
    <scope>NUCLEOTIDE SEQUENCE</scope>
</reference>
<comment type="caution">
    <text evidence="1">The sequence shown here is derived from an EMBL/GenBank/DDBJ whole genome shotgun (WGS) entry which is preliminary data.</text>
</comment>
<organism evidence="1">
    <name type="scientific">marine sediment metagenome</name>
    <dbReference type="NCBI Taxonomy" id="412755"/>
    <lineage>
        <taxon>unclassified sequences</taxon>
        <taxon>metagenomes</taxon>
        <taxon>ecological metagenomes</taxon>
    </lineage>
</organism>
<accession>A0A0F9D5E6</accession>
<name>A0A0F9D5E6_9ZZZZ</name>
<dbReference type="EMBL" id="LAZR01030320">
    <property type="protein sequence ID" value="KKL56968.1"/>
    <property type="molecule type" value="Genomic_DNA"/>
</dbReference>
<protein>
    <submittedName>
        <fullName evidence="1">Uncharacterized protein</fullName>
    </submittedName>
</protein>
<gene>
    <name evidence="1" type="ORF">LCGC14_2240100</name>
</gene>
<sequence>MYDEALNIDEKVLVDAPFESDGFTLRYSISANADIVVGYLALGGVDMNVGRTSVTNITGTVTKTGVGFEPTGALLFGFDEVLASNHGAEFVVGGQDAEGNEGYMLAQVVGGSPSDNGVVVKQASGFMYGGILEDSTGVPVIIAEASLTSFDADGITYAWGTNNLGSLDGFYYVRVLLRAGAGDSDVDFVRGIVFADGWSG</sequence>
<proteinExistence type="predicted"/>